<sequence>MNWEYASAHSQESDESVSPVEHSTQQRPWVIPRSNTFERVRKQLLPEQEESHASTPPIDVPSPAHGDLDALGPAGLSPGDDRYVEPSPIECAFRSRRLSISFNPHVTLDSGQQQELDQPLPRSEAKWRVRGRSLLDEMTQRSSSSRGSGESATSSKGWQQRSHERGGSSLAAIETSAERLQRRPRSRDQDQVASLTSDSTASSAMEELRTPVHTPTEFVLSPVPMPGPLNQPTSLQETSTWPLNEKPDLLMRSRSYTFERPGSFRRAKRSSRRSTSSNTTSPASTFLSQWAKTEAPPISDPDDEGQEIGDYVLGKLIGTGGFSIVREAYTIEDGSRVRRAVKIVRKQIAGKTDPENDQFQADFEREVSLWRCLDHQRILKLLAVYDTSFATYCFTPLNKGGTLYDLVRKNRQGIDVQLARRYIFQLASAIRYLHEDVHVVHRDIKLENCLVDMSSPTADIEGGKILLCDFGMAEFNTSDTRSNSPDPYTNRLHQTDEKDSDSSQTTTRPLSGSLQYLSPELIESQTHLLSPAADIWALGVVMYALFVGDLPFNHPLRPKLQMMIVKGEWDQAVFNTAPGLAGGEAKPAVELVCGCLDMNAEKRWIISEILAYPWLRRGQDVSEPDNGWRL</sequence>
<dbReference type="EMBL" id="KV407454">
    <property type="protein sequence ID" value="KZF26957.1"/>
    <property type="molecule type" value="Genomic_DNA"/>
</dbReference>
<dbReference type="PANTHER" id="PTHR24346:SF76">
    <property type="entry name" value="NON-SPECIFIC SERINE_THREONINE PROTEIN KINASE"/>
    <property type="match status" value="1"/>
</dbReference>
<keyword evidence="7" id="KW-1185">Reference proteome</keyword>
<evidence type="ECO:0000256" key="2">
    <source>
        <dbReference type="ARBA" id="ARBA00022840"/>
    </source>
</evidence>
<accession>A0A165K3Y8</accession>
<gene>
    <name evidence="6" type="ORF">L228DRAFT_235961</name>
</gene>
<feature type="compositionally biased region" description="Polar residues" evidence="4">
    <location>
        <begin position="230"/>
        <end position="242"/>
    </location>
</feature>
<dbReference type="GO" id="GO:0000226">
    <property type="term" value="P:microtubule cytoskeleton organization"/>
    <property type="evidence" value="ECO:0007669"/>
    <property type="project" value="TreeGrafter"/>
</dbReference>
<feature type="binding site" evidence="3">
    <location>
        <position position="346"/>
    </location>
    <ligand>
        <name>ATP</name>
        <dbReference type="ChEBI" id="CHEBI:30616"/>
    </ligand>
</feature>
<dbReference type="InterPro" id="IPR017441">
    <property type="entry name" value="Protein_kinase_ATP_BS"/>
</dbReference>
<keyword evidence="6" id="KW-0808">Transferase</keyword>
<name>A0A165K3Y8_XYLHT</name>
<dbReference type="OrthoDB" id="4062651at2759"/>
<evidence type="ECO:0000313" key="6">
    <source>
        <dbReference type="EMBL" id="KZF26957.1"/>
    </source>
</evidence>
<feature type="compositionally biased region" description="Low complexity" evidence="4">
    <location>
        <begin position="193"/>
        <end position="204"/>
    </location>
</feature>
<keyword evidence="2 3" id="KW-0067">ATP-binding</keyword>
<keyword evidence="1 3" id="KW-0547">Nucleotide-binding</keyword>
<dbReference type="Pfam" id="PF00069">
    <property type="entry name" value="Pkinase"/>
    <property type="match status" value="1"/>
</dbReference>
<feature type="compositionally biased region" description="Basic residues" evidence="4">
    <location>
        <begin position="263"/>
        <end position="272"/>
    </location>
</feature>
<feature type="compositionally biased region" description="Basic and acidic residues" evidence="4">
    <location>
        <begin position="123"/>
        <end position="139"/>
    </location>
</feature>
<dbReference type="Proteomes" id="UP000076632">
    <property type="component" value="Unassembled WGS sequence"/>
</dbReference>
<dbReference type="PROSITE" id="PS00108">
    <property type="entry name" value="PROTEIN_KINASE_ST"/>
    <property type="match status" value="1"/>
</dbReference>
<evidence type="ECO:0000256" key="1">
    <source>
        <dbReference type="ARBA" id="ARBA00022741"/>
    </source>
</evidence>
<dbReference type="GO" id="GO:0005737">
    <property type="term" value="C:cytoplasm"/>
    <property type="evidence" value="ECO:0007669"/>
    <property type="project" value="TreeGrafter"/>
</dbReference>
<dbReference type="FunCoup" id="A0A165K3Y8">
    <property type="interactions" value="170"/>
</dbReference>
<feature type="compositionally biased region" description="Polar residues" evidence="4">
    <location>
        <begin position="21"/>
        <end position="35"/>
    </location>
</feature>
<dbReference type="OMA" id="GMAEWMT"/>
<dbReference type="GO" id="GO:0004674">
    <property type="term" value="F:protein serine/threonine kinase activity"/>
    <property type="evidence" value="ECO:0007669"/>
    <property type="project" value="TreeGrafter"/>
</dbReference>
<evidence type="ECO:0000256" key="3">
    <source>
        <dbReference type="PROSITE-ProRule" id="PRU10141"/>
    </source>
</evidence>
<feature type="region of interest" description="Disordered" evidence="4">
    <location>
        <begin position="1"/>
        <end position="88"/>
    </location>
</feature>
<proteinExistence type="predicted"/>
<dbReference type="GO" id="GO:0035556">
    <property type="term" value="P:intracellular signal transduction"/>
    <property type="evidence" value="ECO:0007669"/>
    <property type="project" value="TreeGrafter"/>
</dbReference>
<organism evidence="6 7">
    <name type="scientific">Xylona heveae (strain CBS 132557 / TC161)</name>
    <dbReference type="NCBI Taxonomy" id="1328760"/>
    <lineage>
        <taxon>Eukaryota</taxon>
        <taxon>Fungi</taxon>
        <taxon>Dikarya</taxon>
        <taxon>Ascomycota</taxon>
        <taxon>Pezizomycotina</taxon>
        <taxon>Xylonomycetes</taxon>
        <taxon>Xylonales</taxon>
        <taxon>Xylonaceae</taxon>
        <taxon>Xylona</taxon>
    </lineage>
</organism>
<feature type="compositionally biased region" description="Basic and acidic residues" evidence="4">
    <location>
        <begin position="176"/>
        <end position="190"/>
    </location>
</feature>
<dbReference type="AlphaFoldDB" id="A0A165K3Y8"/>
<dbReference type="Gene3D" id="1.10.510.10">
    <property type="entry name" value="Transferase(Phosphotransferase) domain 1"/>
    <property type="match status" value="1"/>
</dbReference>
<dbReference type="SUPFAM" id="SSF56112">
    <property type="entry name" value="Protein kinase-like (PK-like)"/>
    <property type="match status" value="1"/>
</dbReference>
<evidence type="ECO:0000259" key="5">
    <source>
        <dbReference type="PROSITE" id="PS50011"/>
    </source>
</evidence>
<dbReference type="InterPro" id="IPR011009">
    <property type="entry name" value="Kinase-like_dom_sf"/>
</dbReference>
<protein>
    <submittedName>
        <fullName evidence="6">Kinase-like protein</fullName>
    </submittedName>
</protein>
<evidence type="ECO:0000313" key="7">
    <source>
        <dbReference type="Proteomes" id="UP000076632"/>
    </source>
</evidence>
<keyword evidence="6" id="KW-0418">Kinase</keyword>
<evidence type="ECO:0000256" key="4">
    <source>
        <dbReference type="SAM" id="MobiDB-lite"/>
    </source>
</evidence>
<feature type="compositionally biased region" description="Low complexity" evidence="4">
    <location>
        <begin position="273"/>
        <end position="285"/>
    </location>
</feature>
<dbReference type="RefSeq" id="XP_018192512.1">
    <property type="nucleotide sequence ID" value="XM_018330775.1"/>
</dbReference>
<feature type="compositionally biased region" description="Polar residues" evidence="4">
    <location>
        <begin position="478"/>
        <end position="487"/>
    </location>
</feature>
<feature type="compositionally biased region" description="Polar residues" evidence="4">
    <location>
        <begin position="105"/>
        <end position="116"/>
    </location>
</feature>
<feature type="region of interest" description="Disordered" evidence="4">
    <location>
        <begin position="105"/>
        <end position="288"/>
    </location>
</feature>
<dbReference type="GeneID" id="28895912"/>
<dbReference type="InterPro" id="IPR000719">
    <property type="entry name" value="Prot_kinase_dom"/>
</dbReference>
<dbReference type="InParanoid" id="A0A165K3Y8"/>
<feature type="region of interest" description="Disordered" evidence="4">
    <location>
        <begin position="478"/>
        <end position="511"/>
    </location>
</feature>
<feature type="compositionally biased region" description="Low complexity" evidence="4">
    <location>
        <begin position="141"/>
        <end position="155"/>
    </location>
</feature>
<feature type="compositionally biased region" description="Polar residues" evidence="4">
    <location>
        <begin position="502"/>
        <end position="511"/>
    </location>
</feature>
<dbReference type="SMART" id="SM00220">
    <property type="entry name" value="S_TKc"/>
    <property type="match status" value="1"/>
</dbReference>
<dbReference type="PROSITE" id="PS50011">
    <property type="entry name" value="PROTEIN_KINASE_DOM"/>
    <property type="match status" value="1"/>
</dbReference>
<dbReference type="PROSITE" id="PS00107">
    <property type="entry name" value="PROTEIN_KINASE_ATP"/>
    <property type="match status" value="1"/>
</dbReference>
<dbReference type="InterPro" id="IPR008271">
    <property type="entry name" value="Ser/Thr_kinase_AS"/>
</dbReference>
<dbReference type="PANTHER" id="PTHR24346">
    <property type="entry name" value="MAP/MICROTUBULE AFFINITY-REGULATING KINASE"/>
    <property type="match status" value="1"/>
</dbReference>
<dbReference type="GO" id="GO:0005524">
    <property type="term" value="F:ATP binding"/>
    <property type="evidence" value="ECO:0007669"/>
    <property type="project" value="UniProtKB-UniRule"/>
</dbReference>
<reference evidence="6 7" key="1">
    <citation type="journal article" date="2016" name="Fungal Biol.">
        <title>The genome of Xylona heveae provides a window into fungal endophytism.</title>
        <authorList>
            <person name="Gazis R."/>
            <person name="Kuo A."/>
            <person name="Riley R."/>
            <person name="LaButti K."/>
            <person name="Lipzen A."/>
            <person name="Lin J."/>
            <person name="Amirebrahimi M."/>
            <person name="Hesse C.N."/>
            <person name="Spatafora J.W."/>
            <person name="Henrissat B."/>
            <person name="Hainaut M."/>
            <person name="Grigoriev I.V."/>
            <person name="Hibbett D.S."/>
        </authorList>
    </citation>
    <scope>NUCLEOTIDE SEQUENCE [LARGE SCALE GENOMIC DNA]</scope>
    <source>
        <strain evidence="6 7">TC161</strain>
    </source>
</reference>
<feature type="domain" description="Protein kinase" evidence="5">
    <location>
        <begin position="311"/>
        <end position="615"/>
    </location>
</feature>
<dbReference type="STRING" id="1328760.A0A165K3Y8"/>